<dbReference type="AlphaFoldDB" id="A0A1D8P614"/>
<dbReference type="EMBL" id="CP017478">
    <property type="protein sequence ID" value="AOW20014.1"/>
    <property type="molecule type" value="Genomic_DNA"/>
</dbReference>
<dbReference type="KEGG" id="lul:LPB138_04650"/>
<sequence>MKKYLILAIVIISTLLGCENDDFCVDPVTPNLVIRFYDNNDPTVLKRVRKLYVWVNELDTIYENVASDSIAIPLNPLEDFTILHLSADDIQDDITINYNKKEVFVGRSCGYKYNFENIGLTEINNNWILDTEITNETVENETEHIKILH</sequence>
<gene>
    <name evidence="1" type="ORF">LPB138_04650</name>
</gene>
<name>A0A1D8P614_9FLAO</name>
<reference evidence="1 2" key="1">
    <citation type="submission" date="2016-10" db="EMBL/GenBank/DDBJ databases">
        <title>Lutibacter sp. LPB0138, isolated from marine gastropod.</title>
        <authorList>
            <person name="Kim E."/>
            <person name="Yi H."/>
        </authorList>
    </citation>
    <scope>NUCLEOTIDE SEQUENCE [LARGE SCALE GENOMIC DNA]</scope>
    <source>
        <strain evidence="1 2">LPB0138</strain>
    </source>
</reference>
<evidence type="ECO:0000313" key="2">
    <source>
        <dbReference type="Proteomes" id="UP000176050"/>
    </source>
</evidence>
<dbReference type="RefSeq" id="WP_070236153.1">
    <property type="nucleotide sequence ID" value="NZ_CP017478.1"/>
</dbReference>
<evidence type="ECO:0008006" key="3">
    <source>
        <dbReference type="Google" id="ProtNLM"/>
    </source>
</evidence>
<protein>
    <recommendedName>
        <fullName evidence="3">Lipoprotein</fullName>
    </recommendedName>
</protein>
<dbReference type="Pfam" id="PF20050">
    <property type="entry name" value="DUF6452"/>
    <property type="match status" value="1"/>
</dbReference>
<dbReference type="Proteomes" id="UP000176050">
    <property type="component" value="Chromosome"/>
</dbReference>
<accession>A0A1D8P614</accession>
<dbReference type="OrthoDB" id="663527at2"/>
<organism evidence="1 2">
    <name type="scientific">Urechidicola croceus</name>
    <dbReference type="NCBI Taxonomy" id="1850246"/>
    <lineage>
        <taxon>Bacteria</taxon>
        <taxon>Pseudomonadati</taxon>
        <taxon>Bacteroidota</taxon>
        <taxon>Flavobacteriia</taxon>
        <taxon>Flavobacteriales</taxon>
        <taxon>Flavobacteriaceae</taxon>
        <taxon>Urechidicola</taxon>
    </lineage>
</organism>
<keyword evidence="2" id="KW-1185">Reference proteome</keyword>
<dbReference type="STRING" id="1850246.LPB138_04650"/>
<dbReference type="InterPro" id="IPR045607">
    <property type="entry name" value="DUF6452"/>
</dbReference>
<evidence type="ECO:0000313" key="1">
    <source>
        <dbReference type="EMBL" id="AOW20014.1"/>
    </source>
</evidence>
<dbReference type="PROSITE" id="PS51257">
    <property type="entry name" value="PROKAR_LIPOPROTEIN"/>
    <property type="match status" value="1"/>
</dbReference>
<proteinExistence type="predicted"/>